<keyword evidence="4" id="KW-1185">Reference proteome</keyword>
<dbReference type="EMBL" id="KN846969">
    <property type="protein sequence ID" value="KIW85043.1"/>
    <property type="molecule type" value="Genomic_DNA"/>
</dbReference>
<feature type="compositionally biased region" description="Polar residues" evidence="1">
    <location>
        <begin position="21"/>
        <end position="32"/>
    </location>
</feature>
<dbReference type="InterPro" id="IPR021858">
    <property type="entry name" value="Fun_TF"/>
</dbReference>
<evidence type="ECO:0000256" key="1">
    <source>
        <dbReference type="SAM" id="MobiDB-lite"/>
    </source>
</evidence>
<dbReference type="HOGENOM" id="CLU_460790_0_0_1"/>
<keyword evidence="2" id="KW-0472">Membrane</keyword>
<reference evidence="3 4" key="1">
    <citation type="submission" date="2015-01" db="EMBL/GenBank/DDBJ databases">
        <title>The Genome Sequence of Fonsecaea pedrosoi CBS 271.37.</title>
        <authorList>
            <consortium name="The Broad Institute Genomics Platform"/>
            <person name="Cuomo C."/>
            <person name="de Hoog S."/>
            <person name="Gorbushina A."/>
            <person name="Stielow B."/>
            <person name="Teixiera M."/>
            <person name="Abouelleil A."/>
            <person name="Chapman S.B."/>
            <person name="Priest M."/>
            <person name="Young S.K."/>
            <person name="Wortman J."/>
            <person name="Nusbaum C."/>
            <person name="Birren B."/>
        </authorList>
    </citation>
    <scope>NUCLEOTIDE SEQUENCE [LARGE SCALE GENOMIC DNA]</scope>
    <source>
        <strain evidence="3 4">CBS 271.37</strain>
    </source>
</reference>
<dbReference type="VEuPathDB" id="FungiDB:Z517_00431"/>
<dbReference type="STRING" id="1442368.A0A0D2GVT3"/>
<feature type="region of interest" description="Disordered" evidence="1">
    <location>
        <begin position="1"/>
        <end position="38"/>
    </location>
</feature>
<evidence type="ECO:0000313" key="4">
    <source>
        <dbReference type="Proteomes" id="UP000053029"/>
    </source>
</evidence>
<accession>A0A0D2GVT3</accession>
<dbReference type="AlphaFoldDB" id="A0A0D2GVT3"/>
<dbReference type="GeneID" id="25299921"/>
<feature type="region of interest" description="Disordered" evidence="1">
    <location>
        <begin position="113"/>
        <end position="150"/>
    </location>
</feature>
<dbReference type="PANTHER" id="PTHR37540:SF5">
    <property type="entry name" value="TRANSCRIPTION FACTOR DOMAIN-CONTAINING PROTEIN"/>
    <property type="match status" value="1"/>
</dbReference>
<dbReference type="GO" id="GO:0016799">
    <property type="term" value="F:hydrolase activity, hydrolyzing N-glycosyl compounds"/>
    <property type="evidence" value="ECO:0007669"/>
    <property type="project" value="InterPro"/>
</dbReference>
<evidence type="ECO:0000256" key="2">
    <source>
        <dbReference type="SAM" id="Phobius"/>
    </source>
</evidence>
<organism evidence="3 4">
    <name type="scientific">Fonsecaea pedrosoi CBS 271.37</name>
    <dbReference type="NCBI Taxonomy" id="1442368"/>
    <lineage>
        <taxon>Eukaryota</taxon>
        <taxon>Fungi</taxon>
        <taxon>Dikarya</taxon>
        <taxon>Ascomycota</taxon>
        <taxon>Pezizomycotina</taxon>
        <taxon>Eurotiomycetes</taxon>
        <taxon>Chaetothyriomycetidae</taxon>
        <taxon>Chaetothyriales</taxon>
        <taxon>Herpotrichiellaceae</taxon>
        <taxon>Fonsecaea</taxon>
    </lineage>
</organism>
<keyword evidence="2" id="KW-1133">Transmembrane helix</keyword>
<feature type="transmembrane region" description="Helical" evidence="2">
    <location>
        <begin position="504"/>
        <end position="530"/>
    </location>
</feature>
<keyword evidence="2" id="KW-0812">Transmembrane</keyword>
<dbReference type="RefSeq" id="XP_013288851.1">
    <property type="nucleotide sequence ID" value="XM_013433397.1"/>
</dbReference>
<dbReference type="InterPro" id="IPR036452">
    <property type="entry name" value="Ribo_hydro-like"/>
</dbReference>
<gene>
    <name evidence="3" type="ORF">Z517_00431</name>
</gene>
<feature type="compositionally biased region" description="Polar residues" evidence="1">
    <location>
        <begin position="1"/>
        <end position="12"/>
    </location>
</feature>
<dbReference type="OrthoDB" id="4158087at2759"/>
<dbReference type="Gene3D" id="3.90.245.10">
    <property type="entry name" value="Ribonucleoside hydrolase-like"/>
    <property type="match status" value="1"/>
</dbReference>
<feature type="compositionally biased region" description="Basic residues" evidence="1">
    <location>
        <begin position="122"/>
        <end position="131"/>
    </location>
</feature>
<name>A0A0D2GVT3_9EURO</name>
<protein>
    <submittedName>
        <fullName evidence="3">Uncharacterized protein</fullName>
    </submittedName>
</protein>
<dbReference type="Proteomes" id="UP000053029">
    <property type="component" value="Unassembled WGS sequence"/>
</dbReference>
<dbReference type="Pfam" id="PF11951">
    <property type="entry name" value="Fungal_trans_2"/>
    <property type="match status" value="1"/>
</dbReference>
<sequence length="588" mass="67141">MTPTQNSRSNPEVSHPEAGEISNTPQQETDNAPSEGGFLFIASTGQNLQKDRKQLRTMRAHVMRNYLERSHAEQQDTEPKNFSVLSFPGTRIQTERYAAGATGGQKMRFRIRSGELELRNSHRERKGKRRADRTQEKASNQAGSELSRDRTTAVLNAQQTAAAESGFVPGMPVTWLGSRQIDVFGVLPVHLDEGDEARLYLFRHYERYPWCPINGQSNWSQFAISDQLVFHATMYSWGVHFRHRRPVPDAQEEMRTLQHKLAAISLINDRLSDSQRAASDETIAAIAALTNIALVMESYPEASKHMDGMRAVVELRGGMSSLRSGVQQHLQRLISWNDLIYSEVFDEKLRFPPIEVWDESWAGFQHHNLSGPLPGLSRDELRAAGAPRHQVLDLLNDIRELCNAEQLEPLRRTSEEGRMRRGDMFHRIERKLRLIVQGDTASGNNRWEATVWRAVSLAALLFTHHHLRGNPLKYRHFNVLTTQLYDTLMTMDEDLRELDFAPTMLIWMLSTGAVTSTLAAVHASFVFMLAKACRRYGLLDYDGYRWTLGQFLWTGQADHLRYHALWLELGPSIRGTTGPWQQQDVFEI</sequence>
<proteinExistence type="predicted"/>
<evidence type="ECO:0000313" key="3">
    <source>
        <dbReference type="EMBL" id="KIW85043.1"/>
    </source>
</evidence>
<dbReference type="PANTHER" id="PTHR37540">
    <property type="entry name" value="TRANSCRIPTION FACTOR (ACR-2), PUTATIVE-RELATED-RELATED"/>
    <property type="match status" value="1"/>
</dbReference>